<evidence type="ECO:0008006" key="5">
    <source>
        <dbReference type="Google" id="ProtNLM"/>
    </source>
</evidence>
<comment type="caution">
    <text evidence="3">The sequence shown here is derived from an EMBL/GenBank/DDBJ whole genome shotgun (WGS) entry which is preliminary data.</text>
</comment>
<dbReference type="GO" id="GO:0003677">
    <property type="term" value="F:DNA binding"/>
    <property type="evidence" value="ECO:0007669"/>
    <property type="project" value="UniProtKB-KW"/>
</dbReference>
<evidence type="ECO:0000313" key="4">
    <source>
        <dbReference type="Proteomes" id="UP000759273"/>
    </source>
</evidence>
<dbReference type="PANTHER" id="PTHR30408">
    <property type="entry name" value="TYPE-1 RESTRICTION ENZYME ECOKI SPECIFICITY PROTEIN"/>
    <property type="match status" value="1"/>
</dbReference>
<accession>A0A943HKS0</accession>
<dbReference type="PANTHER" id="PTHR30408:SF12">
    <property type="entry name" value="TYPE I RESTRICTION ENZYME MJAVIII SPECIFICITY SUBUNIT"/>
    <property type="match status" value="1"/>
</dbReference>
<evidence type="ECO:0000313" key="3">
    <source>
        <dbReference type="EMBL" id="MBS5333652.1"/>
    </source>
</evidence>
<sequence length="188" mass="21584">MPLTKVKIGNLIRLNNQTNADGRDLPFYGLNKDKEFMPTVASITKVDKCKYKVATKGRFVFSGMQTGRDVCIRLGLYDKDFDALVSPAYITFDIISDKILPEFLFMMFKSSEMDRYGAFLSDGTVRANLDWDVFCDIELTVPSIEIQRKYVLVYKTIRDNIKNYQEFIDNVNKNMCPILVRGALQEGE</sequence>
<gene>
    <name evidence="3" type="ORF">KHY36_14150</name>
</gene>
<reference evidence="3" key="1">
    <citation type="submission" date="2021-02" db="EMBL/GenBank/DDBJ databases">
        <title>Infant gut strain persistence is associated with maternal origin, phylogeny, and functional potential including surface adhesion and iron acquisition.</title>
        <authorList>
            <person name="Lou Y.C."/>
        </authorList>
    </citation>
    <scope>NUCLEOTIDE SEQUENCE</scope>
    <source>
        <strain evidence="3">L3_101_000M1_dasL3_101_000M1_concoct_87</strain>
    </source>
</reference>
<proteinExistence type="predicted"/>
<evidence type="ECO:0000256" key="1">
    <source>
        <dbReference type="ARBA" id="ARBA00022747"/>
    </source>
</evidence>
<keyword evidence="1" id="KW-0680">Restriction system</keyword>
<dbReference type="Proteomes" id="UP000759273">
    <property type="component" value="Unassembled WGS sequence"/>
</dbReference>
<evidence type="ECO:0000256" key="2">
    <source>
        <dbReference type="ARBA" id="ARBA00023125"/>
    </source>
</evidence>
<name>A0A943HKS0_9FIRM</name>
<dbReference type="GO" id="GO:0009307">
    <property type="term" value="P:DNA restriction-modification system"/>
    <property type="evidence" value="ECO:0007669"/>
    <property type="project" value="UniProtKB-KW"/>
</dbReference>
<dbReference type="EMBL" id="JAGZGG010000051">
    <property type="protein sequence ID" value="MBS5333652.1"/>
    <property type="molecule type" value="Genomic_DNA"/>
</dbReference>
<dbReference type="Gene3D" id="3.90.220.20">
    <property type="entry name" value="DNA methylase specificity domains"/>
    <property type="match status" value="1"/>
</dbReference>
<protein>
    <recommendedName>
        <fullName evidence="5">Restriction endonuclease subunit S</fullName>
    </recommendedName>
</protein>
<dbReference type="AlphaFoldDB" id="A0A943HKS0"/>
<dbReference type="InterPro" id="IPR044946">
    <property type="entry name" value="Restrct_endonuc_typeI_TRD_sf"/>
</dbReference>
<dbReference type="InterPro" id="IPR052021">
    <property type="entry name" value="Type-I_RS_S_subunit"/>
</dbReference>
<dbReference type="SUPFAM" id="SSF116734">
    <property type="entry name" value="DNA methylase specificity domain"/>
    <property type="match status" value="1"/>
</dbReference>
<organism evidence="3 4">
    <name type="scientific">Subdoligranulum variabile</name>
    <dbReference type="NCBI Taxonomy" id="214851"/>
    <lineage>
        <taxon>Bacteria</taxon>
        <taxon>Bacillati</taxon>
        <taxon>Bacillota</taxon>
        <taxon>Clostridia</taxon>
        <taxon>Eubacteriales</taxon>
        <taxon>Oscillospiraceae</taxon>
        <taxon>Subdoligranulum</taxon>
    </lineage>
</organism>
<keyword evidence="2" id="KW-0238">DNA-binding</keyword>